<dbReference type="Proteomes" id="UP000231263">
    <property type="component" value="Unassembled WGS sequence"/>
</dbReference>
<reference evidence="3" key="1">
    <citation type="submission" date="2017-09" db="EMBL/GenBank/DDBJ databases">
        <title>Depth-based differentiation of microbial function through sediment-hosted aquifers and enrichment of novel symbionts in the deep terrestrial subsurface.</title>
        <authorList>
            <person name="Probst A.J."/>
            <person name="Ladd B."/>
            <person name="Jarett J.K."/>
            <person name="Geller-Mcgrath D.E."/>
            <person name="Sieber C.M.K."/>
            <person name="Emerson J.B."/>
            <person name="Anantharaman K."/>
            <person name="Thomas B.C."/>
            <person name="Malmstrom R."/>
            <person name="Stieglmeier M."/>
            <person name="Klingl A."/>
            <person name="Woyke T."/>
            <person name="Ryan C.M."/>
            <person name="Banfield J.F."/>
        </authorList>
    </citation>
    <scope>NUCLEOTIDE SEQUENCE [LARGE SCALE GENOMIC DNA]</scope>
</reference>
<dbReference type="AlphaFoldDB" id="A0A2M7XGK4"/>
<protein>
    <submittedName>
        <fullName evidence="2">Uncharacterized protein</fullName>
    </submittedName>
</protein>
<evidence type="ECO:0000313" key="2">
    <source>
        <dbReference type="EMBL" id="PJA46985.1"/>
    </source>
</evidence>
<gene>
    <name evidence="2" type="ORF">CO173_00625</name>
</gene>
<organism evidence="2 3">
    <name type="scientific">Candidatus Uhrbacteria bacterium CG_4_9_14_3_um_filter_41_35</name>
    <dbReference type="NCBI Taxonomy" id="1975034"/>
    <lineage>
        <taxon>Bacteria</taxon>
        <taxon>Candidatus Uhriibacteriota</taxon>
    </lineage>
</organism>
<feature type="compositionally biased region" description="Basic and acidic residues" evidence="1">
    <location>
        <begin position="1"/>
        <end position="11"/>
    </location>
</feature>
<proteinExistence type="predicted"/>
<accession>A0A2M7XGK4</accession>
<evidence type="ECO:0000256" key="1">
    <source>
        <dbReference type="SAM" id="MobiDB-lite"/>
    </source>
</evidence>
<dbReference type="EMBL" id="PFWT01000005">
    <property type="protein sequence ID" value="PJA46985.1"/>
    <property type="molecule type" value="Genomic_DNA"/>
</dbReference>
<feature type="region of interest" description="Disordered" evidence="1">
    <location>
        <begin position="1"/>
        <end position="25"/>
    </location>
</feature>
<comment type="caution">
    <text evidence="2">The sequence shown here is derived from an EMBL/GenBank/DDBJ whole genome shotgun (WGS) entry which is preliminary data.</text>
</comment>
<name>A0A2M7XGK4_9BACT</name>
<sequence length="122" mass="13656">MANRNMEHQRAIADSAAAGVETETNEFAKREDFKSRYVYEAVGMPKDPVVLEAVDKWANVCGDVIYPTMKDEGLYDENEPGHKEALEELTSAQEELAKLLPDAHFQINVVTFENGHIQLSTS</sequence>
<evidence type="ECO:0000313" key="3">
    <source>
        <dbReference type="Proteomes" id="UP000231263"/>
    </source>
</evidence>